<gene>
    <name evidence="1" type="ORF">WOA13_11505</name>
</gene>
<evidence type="ECO:0000313" key="1">
    <source>
        <dbReference type="EMBL" id="MEL4306443.1"/>
    </source>
</evidence>
<comment type="caution">
    <text evidence="1">The sequence shown here is derived from an EMBL/GenBank/DDBJ whole genome shotgun (WGS) entry which is preliminary data.</text>
</comment>
<sequence>MKEKIYLDNEKKCYFCGRTDEDGKNMFHALNKNLSDEDSVTFYDLSHAFEIKEYDVKLSNFIKERSSEMNAFTDLDWDTREDIALTIFACPVCLSVLRNIGECNGRVV</sequence>
<dbReference type="EMBL" id="JBCAUS010000008">
    <property type="protein sequence ID" value="MEL4306443.1"/>
    <property type="molecule type" value="Genomic_DNA"/>
</dbReference>
<name>A0ABU9KZR2_9EURY</name>
<proteinExistence type="predicted"/>
<dbReference type="Proteomes" id="UP001396646">
    <property type="component" value="Unassembled WGS sequence"/>
</dbReference>
<dbReference type="RefSeq" id="WP_342128045.1">
    <property type="nucleotide sequence ID" value="NZ_JBCAUS010000008.1"/>
</dbReference>
<organism evidence="1 2">
    <name type="scientific">Methanococcoides cohabitans</name>
    <dbReference type="NCBI Taxonomy" id="3136559"/>
    <lineage>
        <taxon>Archaea</taxon>
        <taxon>Methanobacteriati</taxon>
        <taxon>Methanobacteriota</taxon>
        <taxon>Stenosarchaea group</taxon>
        <taxon>Methanomicrobia</taxon>
        <taxon>Methanosarcinales</taxon>
        <taxon>Methanosarcinaceae</taxon>
        <taxon>Methanococcoides</taxon>
    </lineage>
</organism>
<keyword evidence="2" id="KW-1185">Reference proteome</keyword>
<protein>
    <submittedName>
        <fullName evidence="1">Uncharacterized protein</fullName>
    </submittedName>
</protein>
<accession>A0ABU9KZR2</accession>
<evidence type="ECO:0000313" key="2">
    <source>
        <dbReference type="Proteomes" id="UP001396646"/>
    </source>
</evidence>
<reference evidence="1 2" key="1">
    <citation type="submission" date="2024-04" db="EMBL/GenBank/DDBJ databases">
        <title>Methanococcoides sp. LMO-2.</title>
        <authorList>
            <person name="Liang L."/>
        </authorList>
    </citation>
    <scope>NUCLEOTIDE SEQUENCE [LARGE SCALE GENOMIC DNA]</scope>
    <source>
        <strain evidence="1 2">LMO-2</strain>
    </source>
</reference>